<evidence type="ECO:0000256" key="11">
    <source>
        <dbReference type="ARBA" id="ARBA00047527"/>
    </source>
</evidence>
<evidence type="ECO:0000256" key="2">
    <source>
        <dbReference type="ARBA" id="ARBA00004752"/>
    </source>
</evidence>
<dbReference type="InterPro" id="IPR005750">
    <property type="entry name" value="UDP_GlcNAc_COvinyl_MurA"/>
</dbReference>
<dbReference type="GO" id="GO:0051301">
    <property type="term" value="P:cell division"/>
    <property type="evidence" value="ECO:0007669"/>
    <property type="project" value="UniProtKB-KW"/>
</dbReference>
<dbReference type="FunFam" id="3.65.10.10:FF:000001">
    <property type="entry name" value="UDP-N-acetylglucosamine 1-carboxyvinyltransferase"/>
    <property type="match status" value="1"/>
</dbReference>
<dbReference type="EC" id="2.5.1.7" evidence="12"/>
<evidence type="ECO:0000256" key="8">
    <source>
        <dbReference type="ARBA" id="ARBA00023306"/>
    </source>
</evidence>
<dbReference type="InterPro" id="IPR013792">
    <property type="entry name" value="RNA3'P_cycl/enolpyr_Trfase_a/b"/>
</dbReference>
<accession>A0A6J4P5F2</accession>
<dbReference type="InterPro" id="IPR036968">
    <property type="entry name" value="Enolpyruvate_Tfrase_sf"/>
</dbReference>
<comment type="pathway">
    <text evidence="2 12">Cell wall biogenesis; peptidoglycan biosynthesis.</text>
</comment>
<gene>
    <name evidence="12" type="primary">murA</name>
    <name evidence="14" type="ORF">AVDCRST_MAG74-1558</name>
</gene>
<comment type="subcellular location">
    <subcellularLocation>
        <location evidence="1 12">Cytoplasm</location>
    </subcellularLocation>
</comment>
<dbReference type="GO" id="GO:0071555">
    <property type="term" value="P:cell wall organization"/>
    <property type="evidence" value="ECO:0007669"/>
    <property type="project" value="UniProtKB-KW"/>
</dbReference>
<dbReference type="PANTHER" id="PTHR43783:SF1">
    <property type="entry name" value="UDP-N-ACETYLGLUCOSAMINE 1-CARBOXYVINYLTRANSFERASE"/>
    <property type="match status" value="1"/>
</dbReference>
<comment type="function">
    <text evidence="12">Cell wall formation. Adds enolpyruvyl to UDP-N-acetylglucosamine.</text>
</comment>
<evidence type="ECO:0000256" key="10">
    <source>
        <dbReference type="ARBA" id="ARBA00038367"/>
    </source>
</evidence>
<comment type="catalytic activity">
    <reaction evidence="11 12">
        <text>phosphoenolpyruvate + UDP-N-acetyl-alpha-D-glucosamine = UDP-N-acetyl-3-O-(1-carboxyvinyl)-alpha-D-glucosamine + phosphate</text>
        <dbReference type="Rhea" id="RHEA:18681"/>
        <dbReference type="ChEBI" id="CHEBI:43474"/>
        <dbReference type="ChEBI" id="CHEBI:57705"/>
        <dbReference type="ChEBI" id="CHEBI:58702"/>
        <dbReference type="ChEBI" id="CHEBI:68483"/>
        <dbReference type="EC" id="2.5.1.7"/>
    </reaction>
</comment>
<sequence length="425" mass="45448">MDKFLIRGGKPLNGTVKISGAKNSALPCLAAALLTGETVTLHNVPYVKDLITQRRLLEDLGATVLTPELHTQKIKAANIEIYEAPYELVKTMRASVLALGPLLARFGQAKVSLPGGCAIGTRPIDLHLKAFERLGATVSLEAGDVIARAPKGRLTGADTFFEKVSVTGTENVMMAASLARGLTTIRNAAREPEIEDLAELLNKMGAKISGAGTSEIEIEGVEDLGAAEHVIIPDRIETGTFIVAAAITGGEVEIENCQPKHLQAVIEKLRETGVEIETRGADKIFVKRGDPGLRSKDVTTEPHPLFPTDMQAQYMALMTQAEGTATIVETIFENRFMHASELVRMGADIQISGNTAIVKGKTKLTGAPVLASDLRASASLVLAALAAEGETLIDRVYHIDRGYETIVKKLSAIGADIERITENLK</sequence>
<evidence type="ECO:0000256" key="12">
    <source>
        <dbReference type="HAMAP-Rule" id="MF_00111"/>
    </source>
</evidence>
<dbReference type="InterPro" id="IPR001986">
    <property type="entry name" value="Enolpyruvate_Tfrase_dom"/>
</dbReference>
<feature type="active site" description="Proton donor" evidence="12">
    <location>
        <position position="117"/>
    </location>
</feature>
<dbReference type="Gene3D" id="3.65.10.10">
    <property type="entry name" value="Enolpyruvate transferase domain"/>
    <property type="match status" value="2"/>
</dbReference>
<comment type="similarity">
    <text evidence="10 12">Belongs to the EPSP synthase family. MurA subfamily.</text>
</comment>
<evidence type="ECO:0000256" key="4">
    <source>
        <dbReference type="ARBA" id="ARBA00022618"/>
    </source>
</evidence>
<feature type="modified residue" description="2-(S-cysteinyl)pyruvic acid O-phosphothioketal" evidence="12">
    <location>
        <position position="117"/>
    </location>
</feature>
<dbReference type="SUPFAM" id="SSF55205">
    <property type="entry name" value="EPT/RTPC-like"/>
    <property type="match status" value="1"/>
</dbReference>
<evidence type="ECO:0000256" key="9">
    <source>
        <dbReference type="ARBA" id="ARBA00023316"/>
    </source>
</evidence>
<organism evidence="14">
    <name type="scientific">uncultured Pyrinomonadaceae bacterium</name>
    <dbReference type="NCBI Taxonomy" id="2283094"/>
    <lineage>
        <taxon>Bacteria</taxon>
        <taxon>Pseudomonadati</taxon>
        <taxon>Acidobacteriota</taxon>
        <taxon>Blastocatellia</taxon>
        <taxon>Blastocatellales</taxon>
        <taxon>Pyrinomonadaceae</taxon>
        <taxon>environmental samples</taxon>
    </lineage>
</organism>
<dbReference type="EMBL" id="CADCUR010000133">
    <property type="protein sequence ID" value="CAA9400638.1"/>
    <property type="molecule type" value="Genomic_DNA"/>
</dbReference>
<keyword evidence="6 12" id="KW-0133">Cell shape</keyword>
<dbReference type="GO" id="GO:0008760">
    <property type="term" value="F:UDP-N-acetylglucosamine 1-carboxyvinyltransferase activity"/>
    <property type="evidence" value="ECO:0007669"/>
    <property type="project" value="UniProtKB-UniRule"/>
</dbReference>
<dbReference type="NCBIfam" id="TIGR01072">
    <property type="entry name" value="murA"/>
    <property type="match status" value="1"/>
</dbReference>
<feature type="domain" description="Enolpyruvate transferase" evidence="13">
    <location>
        <begin position="7"/>
        <end position="410"/>
    </location>
</feature>
<dbReference type="InterPro" id="IPR050068">
    <property type="entry name" value="MurA_subfamily"/>
</dbReference>
<dbReference type="CDD" id="cd01555">
    <property type="entry name" value="UdpNAET"/>
    <property type="match status" value="1"/>
</dbReference>
<dbReference type="AlphaFoldDB" id="A0A6J4P5F2"/>
<dbReference type="Pfam" id="PF00275">
    <property type="entry name" value="EPSP_synthase"/>
    <property type="match status" value="1"/>
</dbReference>
<dbReference type="GO" id="GO:0009252">
    <property type="term" value="P:peptidoglycan biosynthetic process"/>
    <property type="evidence" value="ECO:0007669"/>
    <property type="project" value="UniProtKB-UniRule"/>
</dbReference>
<keyword evidence="9 12" id="KW-0961">Cell wall biogenesis/degradation</keyword>
<dbReference type="UniPathway" id="UPA00219"/>
<evidence type="ECO:0000256" key="3">
    <source>
        <dbReference type="ARBA" id="ARBA00022490"/>
    </source>
</evidence>
<reference evidence="14" key="1">
    <citation type="submission" date="2020-02" db="EMBL/GenBank/DDBJ databases">
        <authorList>
            <person name="Meier V. D."/>
        </authorList>
    </citation>
    <scope>NUCLEOTIDE SEQUENCE</scope>
    <source>
        <strain evidence="14">AVDCRST_MAG74</strain>
    </source>
</reference>
<feature type="binding site" evidence="12">
    <location>
        <position position="93"/>
    </location>
    <ligand>
        <name>UDP-N-acetyl-alpha-D-glucosamine</name>
        <dbReference type="ChEBI" id="CHEBI:57705"/>
    </ligand>
</feature>
<feature type="binding site" evidence="12">
    <location>
        <begin position="163"/>
        <end position="166"/>
    </location>
    <ligand>
        <name>UDP-N-acetyl-alpha-D-glucosamine</name>
        <dbReference type="ChEBI" id="CHEBI:57705"/>
    </ligand>
</feature>
<evidence type="ECO:0000256" key="5">
    <source>
        <dbReference type="ARBA" id="ARBA00022679"/>
    </source>
</evidence>
<keyword evidence="12" id="KW-0670">Pyruvate</keyword>
<evidence type="ECO:0000313" key="14">
    <source>
        <dbReference type="EMBL" id="CAA9400638.1"/>
    </source>
</evidence>
<evidence type="ECO:0000259" key="13">
    <source>
        <dbReference type="Pfam" id="PF00275"/>
    </source>
</evidence>
<dbReference type="GO" id="GO:0008360">
    <property type="term" value="P:regulation of cell shape"/>
    <property type="evidence" value="ECO:0007669"/>
    <property type="project" value="UniProtKB-KW"/>
</dbReference>
<dbReference type="GO" id="GO:0019277">
    <property type="term" value="P:UDP-N-acetylgalactosamine biosynthetic process"/>
    <property type="evidence" value="ECO:0007669"/>
    <property type="project" value="InterPro"/>
</dbReference>
<dbReference type="HAMAP" id="MF_00111">
    <property type="entry name" value="MurA"/>
    <property type="match status" value="1"/>
</dbReference>
<evidence type="ECO:0000256" key="1">
    <source>
        <dbReference type="ARBA" id="ARBA00004496"/>
    </source>
</evidence>
<protein>
    <recommendedName>
        <fullName evidence="12">UDP-N-acetylglucosamine 1-carboxyvinyltransferase</fullName>
        <ecNumber evidence="12">2.5.1.7</ecNumber>
    </recommendedName>
    <alternativeName>
        <fullName evidence="12">Enoylpyruvate transferase</fullName>
    </alternativeName>
    <alternativeName>
        <fullName evidence="12">UDP-N-acetylglucosamine enolpyruvyl transferase</fullName>
        <shortName evidence="12">EPT</shortName>
    </alternativeName>
</protein>
<keyword evidence="4 12" id="KW-0132">Cell division</keyword>
<keyword evidence="7 12" id="KW-0573">Peptidoglycan synthesis</keyword>
<proteinExistence type="inferred from homology"/>
<feature type="binding site" evidence="12">
    <location>
        <position position="331"/>
    </location>
    <ligand>
        <name>UDP-N-acetyl-alpha-D-glucosamine</name>
        <dbReference type="ChEBI" id="CHEBI:57705"/>
    </ligand>
</feature>
<keyword evidence="5 12" id="KW-0808">Transferase</keyword>
<dbReference type="PANTHER" id="PTHR43783">
    <property type="entry name" value="UDP-N-ACETYLGLUCOSAMINE 1-CARBOXYVINYLTRANSFERASE"/>
    <property type="match status" value="1"/>
</dbReference>
<keyword evidence="8 12" id="KW-0131">Cell cycle</keyword>
<keyword evidence="3 12" id="KW-0963">Cytoplasm</keyword>
<dbReference type="NCBIfam" id="NF006873">
    <property type="entry name" value="PRK09369.1"/>
    <property type="match status" value="1"/>
</dbReference>
<feature type="binding site" evidence="12">
    <location>
        <begin position="22"/>
        <end position="23"/>
    </location>
    <ligand>
        <name>phosphoenolpyruvate</name>
        <dbReference type="ChEBI" id="CHEBI:58702"/>
    </ligand>
</feature>
<feature type="binding site" evidence="12">
    <location>
        <position position="309"/>
    </location>
    <ligand>
        <name>UDP-N-acetyl-alpha-D-glucosamine</name>
        <dbReference type="ChEBI" id="CHEBI:57705"/>
    </ligand>
</feature>
<evidence type="ECO:0000256" key="6">
    <source>
        <dbReference type="ARBA" id="ARBA00022960"/>
    </source>
</evidence>
<dbReference type="GO" id="GO:0005737">
    <property type="term" value="C:cytoplasm"/>
    <property type="evidence" value="ECO:0007669"/>
    <property type="project" value="UniProtKB-SubCell"/>
</dbReference>
<feature type="binding site" evidence="12">
    <location>
        <begin position="122"/>
        <end position="126"/>
    </location>
    <ligand>
        <name>UDP-N-acetyl-alpha-D-glucosamine</name>
        <dbReference type="ChEBI" id="CHEBI:57705"/>
    </ligand>
</feature>
<name>A0A6J4P5F2_9BACT</name>
<evidence type="ECO:0000256" key="7">
    <source>
        <dbReference type="ARBA" id="ARBA00022984"/>
    </source>
</evidence>